<feature type="compositionally biased region" description="Pro residues" evidence="1">
    <location>
        <begin position="397"/>
        <end position="424"/>
    </location>
</feature>
<dbReference type="Proteomes" id="UP000650467">
    <property type="component" value="Unassembled WGS sequence"/>
</dbReference>
<proteinExistence type="predicted"/>
<organism evidence="2 3">
    <name type="scientific">Chlamydomonas incerta</name>
    <dbReference type="NCBI Taxonomy" id="51695"/>
    <lineage>
        <taxon>Eukaryota</taxon>
        <taxon>Viridiplantae</taxon>
        <taxon>Chlorophyta</taxon>
        <taxon>core chlorophytes</taxon>
        <taxon>Chlorophyceae</taxon>
        <taxon>CS clade</taxon>
        <taxon>Chlamydomonadales</taxon>
        <taxon>Chlamydomonadaceae</taxon>
        <taxon>Chlamydomonas</taxon>
    </lineage>
</organism>
<reference evidence="2" key="1">
    <citation type="journal article" date="2020" name="bioRxiv">
        <title>Comparative genomics of Chlamydomonas.</title>
        <authorList>
            <person name="Craig R.J."/>
            <person name="Hasan A.R."/>
            <person name="Ness R.W."/>
            <person name="Keightley P.D."/>
        </authorList>
    </citation>
    <scope>NUCLEOTIDE SEQUENCE</scope>
    <source>
        <strain evidence="2">SAG 7.73</strain>
    </source>
</reference>
<evidence type="ECO:0000256" key="1">
    <source>
        <dbReference type="SAM" id="MobiDB-lite"/>
    </source>
</evidence>
<gene>
    <name evidence="2" type="ORF">HXX76_002572</name>
</gene>
<protein>
    <submittedName>
        <fullName evidence="2">Uncharacterized protein</fullName>
    </submittedName>
</protein>
<accession>A0A835TEA2</accession>
<dbReference type="EMBL" id="JAEHOC010000004">
    <property type="protein sequence ID" value="KAG2442486.1"/>
    <property type="molecule type" value="Genomic_DNA"/>
</dbReference>
<sequence>MDGAPAIEASAVALKGIDLGALGNEAAGMAQDAAALISGAAATPLQRWAVCVGHLLGWIRAKAELELTGEGSRFGTDWDYVLFALPEAIQALAARSCSVAAAASDGDGSSSSYSLGSGDTRVERITAQLSSVLLIASQLNCRRTGQGDAGEVCGSAFAGVGGDTTFVKAAIRSLGGNFGLRHALVPRSLSALAAQDPSSGLSGVEVQCFNGPQSWLLGWADIAPAQDLVWNLDDPASYASRRVTMYAYGSGLATLLRVRVLHGTGAARSSVFWMVFRAAVAQSTLNRVSKLFLSSTMKDAVHVYEMSSGRNERIASSPDPIWWGYASAPSYPYVTAPVREAAATGPASGTDADVGTEPPLAWIKLWPEQRTQSHRVMLTAPVRMCLVLSEDAECKDAPPPLPPPPPQPPGRPGAPPPPLPLHLA</sequence>
<feature type="region of interest" description="Disordered" evidence="1">
    <location>
        <begin position="393"/>
        <end position="424"/>
    </location>
</feature>
<keyword evidence="3" id="KW-1185">Reference proteome</keyword>
<comment type="caution">
    <text evidence="2">The sequence shown here is derived from an EMBL/GenBank/DDBJ whole genome shotgun (WGS) entry which is preliminary data.</text>
</comment>
<name>A0A835TEA2_CHLIN</name>
<evidence type="ECO:0000313" key="2">
    <source>
        <dbReference type="EMBL" id="KAG2442486.1"/>
    </source>
</evidence>
<evidence type="ECO:0000313" key="3">
    <source>
        <dbReference type="Proteomes" id="UP000650467"/>
    </source>
</evidence>
<dbReference type="AlphaFoldDB" id="A0A835TEA2"/>